<dbReference type="Gramene" id="Ma07_t05700.1">
    <property type="protein sequence ID" value="Ma07_p05700.1"/>
    <property type="gene ID" value="Ma07_g05700"/>
</dbReference>
<organism evidence="2 3">
    <name type="scientific">Musa acuminata subsp. malaccensis</name>
    <name type="common">Wild banana</name>
    <name type="synonym">Musa malaccensis</name>
    <dbReference type="NCBI Taxonomy" id="214687"/>
    <lineage>
        <taxon>Eukaryota</taxon>
        <taxon>Viridiplantae</taxon>
        <taxon>Streptophyta</taxon>
        <taxon>Embryophyta</taxon>
        <taxon>Tracheophyta</taxon>
        <taxon>Spermatophyta</taxon>
        <taxon>Magnoliopsida</taxon>
        <taxon>Liliopsida</taxon>
        <taxon>Zingiberales</taxon>
        <taxon>Musaceae</taxon>
        <taxon>Musa</taxon>
    </lineage>
</organism>
<dbReference type="Proteomes" id="UP000012960">
    <property type="component" value="Unplaced"/>
</dbReference>
<protein>
    <submittedName>
        <fullName evidence="1">(wild Malaysian banana) hypothetical protein</fullName>
    </submittedName>
</protein>
<accession>A0A804JSK2</accession>
<dbReference type="EMBL" id="HG996473">
    <property type="protein sequence ID" value="CAG1855727.1"/>
    <property type="molecule type" value="Genomic_DNA"/>
</dbReference>
<dbReference type="AlphaFoldDB" id="A0A804JSK2"/>
<sequence>MAEEKYNRKNTAVKRILQEMKEMQSNASDDFMSPPLEVVIPNP</sequence>
<evidence type="ECO:0000313" key="2">
    <source>
        <dbReference type="EnsemblPlants" id="Ma07_p05700.1"/>
    </source>
</evidence>
<evidence type="ECO:0000313" key="1">
    <source>
        <dbReference type="EMBL" id="CAG1855727.1"/>
    </source>
</evidence>
<dbReference type="EnsemblPlants" id="Ma07_t05700.1">
    <property type="protein sequence ID" value="Ma07_p05700.1"/>
    <property type="gene ID" value="Ma07_g05700"/>
</dbReference>
<dbReference type="InParanoid" id="A0A804JSK2"/>
<reference evidence="1" key="1">
    <citation type="submission" date="2021-03" db="EMBL/GenBank/DDBJ databases">
        <authorList>
            <consortium name="Genoscope - CEA"/>
            <person name="William W."/>
        </authorList>
    </citation>
    <scope>NUCLEOTIDE SEQUENCE</scope>
    <source>
        <strain evidence="1">Doubled-haploid Pahang</strain>
    </source>
</reference>
<gene>
    <name evidence="1" type="ORF">GSMUA_49110.1</name>
</gene>
<evidence type="ECO:0000313" key="3">
    <source>
        <dbReference type="Proteomes" id="UP000012960"/>
    </source>
</evidence>
<proteinExistence type="predicted"/>
<keyword evidence="3" id="KW-1185">Reference proteome</keyword>
<name>A0A804JSK2_MUSAM</name>
<reference evidence="2" key="2">
    <citation type="submission" date="2021-05" db="UniProtKB">
        <authorList>
            <consortium name="EnsemblPlants"/>
        </authorList>
    </citation>
    <scope>IDENTIFICATION</scope>
    <source>
        <strain evidence="2">subsp. malaccensis</strain>
    </source>
</reference>